<comment type="subcellular location">
    <subcellularLocation>
        <location evidence="1">Cell membrane</location>
        <topology evidence="1">Multi-pass membrane protein</topology>
    </subcellularLocation>
</comment>
<keyword evidence="5 8" id="KW-0472">Membrane</keyword>
<comment type="similarity">
    <text evidence="7">Belongs to the G-protein coupled receptor 1 family.</text>
</comment>
<evidence type="ECO:0000256" key="8">
    <source>
        <dbReference type="SAM" id="Phobius"/>
    </source>
</evidence>
<feature type="transmembrane region" description="Helical" evidence="8">
    <location>
        <begin position="235"/>
        <end position="254"/>
    </location>
</feature>
<dbReference type="GO" id="GO:0004930">
    <property type="term" value="F:G protein-coupled receptor activity"/>
    <property type="evidence" value="ECO:0007669"/>
    <property type="project" value="UniProtKB-KW"/>
</dbReference>
<keyword evidence="3 7" id="KW-0812">Transmembrane</keyword>
<keyword evidence="2" id="KW-1003">Cell membrane</keyword>
<dbReference type="GO" id="GO:0032870">
    <property type="term" value="P:cellular response to hormone stimulus"/>
    <property type="evidence" value="ECO:0007669"/>
    <property type="project" value="TreeGrafter"/>
</dbReference>
<evidence type="ECO:0000313" key="10">
    <source>
        <dbReference type="EMBL" id="KOF90330.1"/>
    </source>
</evidence>
<dbReference type="AlphaFoldDB" id="A0A0L8HNL1"/>
<feature type="transmembrane region" description="Helical" evidence="8">
    <location>
        <begin position="142"/>
        <end position="164"/>
    </location>
</feature>
<keyword evidence="4 8" id="KW-1133">Transmembrane helix</keyword>
<protein>
    <recommendedName>
        <fullName evidence="9">G-protein coupled receptors family 1 profile domain-containing protein</fullName>
    </recommendedName>
</protein>
<feature type="domain" description="G-protein coupled receptors family 1 profile" evidence="9">
    <location>
        <begin position="1"/>
        <end position="246"/>
    </location>
</feature>
<evidence type="ECO:0000259" key="9">
    <source>
        <dbReference type="PROSITE" id="PS50262"/>
    </source>
</evidence>
<dbReference type="PANTHER" id="PTHR24241">
    <property type="entry name" value="NEUROPEPTIDE RECEPTOR-RELATED G-PROTEIN COUPLED RECEPTOR"/>
    <property type="match status" value="1"/>
</dbReference>
<dbReference type="InterPro" id="IPR017452">
    <property type="entry name" value="GPCR_Rhodpsn_7TM"/>
</dbReference>
<dbReference type="GO" id="GO:0042277">
    <property type="term" value="F:peptide binding"/>
    <property type="evidence" value="ECO:0007669"/>
    <property type="project" value="TreeGrafter"/>
</dbReference>
<evidence type="ECO:0000256" key="1">
    <source>
        <dbReference type="ARBA" id="ARBA00004651"/>
    </source>
</evidence>
<evidence type="ECO:0000256" key="5">
    <source>
        <dbReference type="ARBA" id="ARBA00023136"/>
    </source>
</evidence>
<keyword evidence="6 7" id="KW-0675">Receptor</keyword>
<evidence type="ECO:0000256" key="2">
    <source>
        <dbReference type="ARBA" id="ARBA00022475"/>
    </source>
</evidence>
<reference evidence="10" key="1">
    <citation type="submission" date="2015-07" db="EMBL/GenBank/DDBJ databases">
        <title>MeaNS - Measles Nucleotide Surveillance Program.</title>
        <authorList>
            <person name="Tran T."/>
            <person name="Druce J."/>
        </authorList>
    </citation>
    <scope>NUCLEOTIDE SEQUENCE</scope>
    <source>
        <strain evidence="10">UCB-OBI-ISO-001</strain>
        <tissue evidence="10">Gonad</tissue>
    </source>
</reference>
<organism evidence="10">
    <name type="scientific">Octopus bimaculoides</name>
    <name type="common">California two-spotted octopus</name>
    <dbReference type="NCBI Taxonomy" id="37653"/>
    <lineage>
        <taxon>Eukaryota</taxon>
        <taxon>Metazoa</taxon>
        <taxon>Spiralia</taxon>
        <taxon>Lophotrochozoa</taxon>
        <taxon>Mollusca</taxon>
        <taxon>Cephalopoda</taxon>
        <taxon>Coleoidea</taxon>
        <taxon>Octopodiformes</taxon>
        <taxon>Octopoda</taxon>
        <taxon>Incirrata</taxon>
        <taxon>Octopodidae</taxon>
        <taxon>Octopus</taxon>
    </lineage>
</organism>
<dbReference type="PANTHER" id="PTHR24241:SF76">
    <property type="entry name" value="NEUROPEPTIDE SIFAMIDE RECEPTOR"/>
    <property type="match status" value="1"/>
</dbReference>
<evidence type="ECO:0000256" key="4">
    <source>
        <dbReference type="ARBA" id="ARBA00022989"/>
    </source>
</evidence>
<proteinExistence type="inferred from homology"/>
<sequence length="274" mass="32066">MFVIYIYGCQFQKSNVETFILVLAVIDLIGCIFGMPLEMVELYPAIQSTYLCKFYKFVAFICSTMSSFILLIISIERFKKICRPLSKQITPKQRNILVIFITVTSVVLVLPPVYYTEAVPFSHESKVDICGSDFRRLFLWTYALMALIVHSILLFCMTVLYSFVWETVNQHFQKNQSKKGAFKHEQINHTNIVLFSISVLYFVSFTPTLVFLVMYPYCGDSILLQIFRVILYRTWILNSSLNPIVYGFCNRIFWKSFVHIFTKSKSNFEMEEKL</sequence>
<evidence type="ECO:0000256" key="3">
    <source>
        <dbReference type="ARBA" id="ARBA00022692"/>
    </source>
</evidence>
<dbReference type="InterPro" id="IPR000276">
    <property type="entry name" value="GPCR_Rhodpsn"/>
</dbReference>
<dbReference type="GO" id="GO:0005886">
    <property type="term" value="C:plasma membrane"/>
    <property type="evidence" value="ECO:0007669"/>
    <property type="project" value="UniProtKB-SubCell"/>
</dbReference>
<dbReference type="PROSITE" id="PS00237">
    <property type="entry name" value="G_PROTEIN_RECEP_F1_1"/>
    <property type="match status" value="1"/>
</dbReference>
<name>A0A0L8HNL1_OCTBM</name>
<dbReference type="Gene3D" id="1.20.1070.10">
    <property type="entry name" value="Rhodopsin 7-helix transmembrane proteins"/>
    <property type="match status" value="1"/>
</dbReference>
<keyword evidence="7" id="KW-0297">G-protein coupled receptor</keyword>
<dbReference type="CDD" id="cd00637">
    <property type="entry name" value="7tm_classA_rhodopsin-like"/>
    <property type="match status" value="1"/>
</dbReference>
<feature type="transmembrane region" description="Helical" evidence="8">
    <location>
        <begin position="192"/>
        <end position="215"/>
    </location>
</feature>
<dbReference type="SUPFAM" id="SSF81321">
    <property type="entry name" value="Family A G protein-coupled receptor-like"/>
    <property type="match status" value="1"/>
</dbReference>
<keyword evidence="7" id="KW-0807">Transducer</keyword>
<evidence type="ECO:0000256" key="6">
    <source>
        <dbReference type="ARBA" id="ARBA00023170"/>
    </source>
</evidence>
<feature type="transmembrane region" description="Helical" evidence="8">
    <location>
        <begin position="57"/>
        <end position="75"/>
    </location>
</feature>
<dbReference type="Pfam" id="PF00001">
    <property type="entry name" value="7tm_1"/>
    <property type="match status" value="1"/>
</dbReference>
<feature type="transmembrane region" description="Helical" evidence="8">
    <location>
        <begin position="19"/>
        <end position="37"/>
    </location>
</feature>
<dbReference type="PROSITE" id="PS50262">
    <property type="entry name" value="G_PROTEIN_RECEP_F1_2"/>
    <property type="match status" value="1"/>
</dbReference>
<evidence type="ECO:0000256" key="7">
    <source>
        <dbReference type="RuleBase" id="RU000688"/>
    </source>
</evidence>
<accession>A0A0L8HNL1</accession>
<dbReference type="PRINTS" id="PR00237">
    <property type="entry name" value="GPCRRHODOPSN"/>
</dbReference>
<dbReference type="EMBL" id="KQ417791">
    <property type="protein sequence ID" value="KOF90330.1"/>
    <property type="molecule type" value="Genomic_DNA"/>
</dbReference>
<feature type="transmembrane region" description="Helical" evidence="8">
    <location>
        <begin position="96"/>
        <end position="115"/>
    </location>
</feature>
<dbReference type="OrthoDB" id="6117944at2759"/>
<gene>
    <name evidence="10" type="ORF">OCBIM_22011401mg</name>
</gene>